<dbReference type="InterPro" id="IPR005198">
    <property type="entry name" value="Glyco_hydro_76"/>
</dbReference>
<evidence type="ECO:0000313" key="2">
    <source>
        <dbReference type="EMBL" id="KAF9480362.1"/>
    </source>
</evidence>
<feature type="chain" id="PRO_5040421909" evidence="1">
    <location>
        <begin position="20"/>
        <end position="402"/>
    </location>
</feature>
<dbReference type="Gene3D" id="1.50.10.20">
    <property type="match status" value="1"/>
</dbReference>
<dbReference type="GO" id="GO:0005975">
    <property type="term" value="P:carbohydrate metabolic process"/>
    <property type="evidence" value="ECO:0007669"/>
    <property type="project" value="InterPro"/>
</dbReference>
<reference evidence="2" key="1">
    <citation type="submission" date="2020-11" db="EMBL/GenBank/DDBJ databases">
        <authorList>
            <consortium name="DOE Joint Genome Institute"/>
            <person name="Ahrendt S."/>
            <person name="Riley R."/>
            <person name="Andreopoulos W."/>
            <person name="Labutti K."/>
            <person name="Pangilinan J."/>
            <person name="Ruiz-Duenas F.J."/>
            <person name="Barrasa J.M."/>
            <person name="Sanchez-Garcia M."/>
            <person name="Camarero S."/>
            <person name="Miyauchi S."/>
            <person name="Serrano A."/>
            <person name="Linde D."/>
            <person name="Babiker R."/>
            <person name="Drula E."/>
            <person name="Ayuso-Fernandez I."/>
            <person name="Pacheco R."/>
            <person name="Padilla G."/>
            <person name="Ferreira P."/>
            <person name="Barriuso J."/>
            <person name="Kellner H."/>
            <person name="Castanera R."/>
            <person name="Alfaro M."/>
            <person name="Ramirez L."/>
            <person name="Pisabarro A.G."/>
            <person name="Kuo A."/>
            <person name="Tritt A."/>
            <person name="Lipzen A."/>
            <person name="He G."/>
            <person name="Yan M."/>
            <person name="Ng V."/>
            <person name="Cullen D."/>
            <person name="Martin F."/>
            <person name="Rosso M.-N."/>
            <person name="Henrissat B."/>
            <person name="Hibbett D."/>
            <person name="Martinez A.T."/>
            <person name="Grigoriev I.V."/>
        </authorList>
    </citation>
    <scope>NUCLEOTIDE SEQUENCE</scope>
    <source>
        <strain evidence="2">CIRM-BRFM 674</strain>
    </source>
</reference>
<dbReference type="InterPro" id="IPR053169">
    <property type="entry name" value="MUG_Protein"/>
</dbReference>
<evidence type="ECO:0000313" key="3">
    <source>
        <dbReference type="Proteomes" id="UP000807469"/>
    </source>
</evidence>
<dbReference type="Proteomes" id="UP000807469">
    <property type="component" value="Unassembled WGS sequence"/>
</dbReference>
<dbReference type="InterPro" id="IPR008928">
    <property type="entry name" value="6-hairpin_glycosidase_sf"/>
</dbReference>
<protein>
    <submittedName>
        <fullName evidence="2">Endo-1,6-alpha-mannosidase</fullName>
    </submittedName>
</protein>
<evidence type="ECO:0000256" key="1">
    <source>
        <dbReference type="SAM" id="SignalP"/>
    </source>
</evidence>
<dbReference type="PANTHER" id="PTHR47791:SF2">
    <property type="entry name" value="ENDO MANNANASE, GH76 FAMILY (EUROFUNG)"/>
    <property type="match status" value="1"/>
</dbReference>
<keyword evidence="1" id="KW-0732">Signal</keyword>
<dbReference type="OrthoDB" id="9984024at2759"/>
<proteinExistence type="predicted"/>
<gene>
    <name evidence="2" type="ORF">BDN70DRAFT_931826</name>
</gene>
<dbReference type="PANTHER" id="PTHR47791">
    <property type="entry name" value="MEIOTICALLY UP-REGULATED GENE 191 PROTEIN"/>
    <property type="match status" value="1"/>
</dbReference>
<dbReference type="SUPFAM" id="SSF48208">
    <property type="entry name" value="Six-hairpin glycosidases"/>
    <property type="match status" value="1"/>
</dbReference>
<accession>A0A9P5Z3B6</accession>
<dbReference type="EMBL" id="MU155196">
    <property type="protein sequence ID" value="KAF9480362.1"/>
    <property type="molecule type" value="Genomic_DNA"/>
</dbReference>
<sequence length="402" mass="43546">MQFLLLCALGLALCGPSVGQNLSVNPNWREPSTSRSLAQRIAISQDAINLMMQQLDASNGQFANIGYWQAGNVWSVMAIQDELTSTQANKAAVVNNLDLVFGLFSNYDQFGCGNVPFIFNDDALWWATAAMYGSKAYNSTQLLSNAIATWTSVSRFQITQAEAQSGSHPLKSFPIEATCDGVTMAGGVFWRPTSEDTSVNSITTGLFMTLSAYLAEQTKDPKYTDAAVQSANWIKAHNLNTNSIVLDTVSAADCSRSPSTWIFTYNSGKFIEGLSVLANITADNQWNNLMLSVIASAVENTAWQGSNGIVTEGSDNSQNNDGIGFKAVYIRGLREAFRRTPHNAQLRTLLRGYINVQYNALLELAANGSFYSAGWAGPQPSKFTSWGQLAALDVLTAAVEVN</sequence>
<feature type="signal peptide" evidence="1">
    <location>
        <begin position="1"/>
        <end position="19"/>
    </location>
</feature>
<dbReference type="AlphaFoldDB" id="A0A9P5Z3B6"/>
<organism evidence="2 3">
    <name type="scientific">Pholiota conissans</name>
    <dbReference type="NCBI Taxonomy" id="109636"/>
    <lineage>
        <taxon>Eukaryota</taxon>
        <taxon>Fungi</taxon>
        <taxon>Dikarya</taxon>
        <taxon>Basidiomycota</taxon>
        <taxon>Agaricomycotina</taxon>
        <taxon>Agaricomycetes</taxon>
        <taxon>Agaricomycetidae</taxon>
        <taxon>Agaricales</taxon>
        <taxon>Agaricineae</taxon>
        <taxon>Strophariaceae</taxon>
        <taxon>Pholiota</taxon>
    </lineage>
</organism>
<dbReference type="Pfam" id="PF03663">
    <property type="entry name" value="Glyco_hydro_76"/>
    <property type="match status" value="1"/>
</dbReference>
<name>A0A9P5Z3B6_9AGAR</name>
<comment type="caution">
    <text evidence="2">The sequence shown here is derived from an EMBL/GenBank/DDBJ whole genome shotgun (WGS) entry which is preliminary data.</text>
</comment>
<keyword evidence="3" id="KW-1185">Reference proteome</keyword>